<keyword evidence="4" id="KW-1185">Reference proteome</keyword>
<dbReference type="InterPro" id="IPR050173">
    <property type="entry name" value="ABC_transporter_C-like"/>
</dbReference>
<organism evidence="4 5">
    <name type="scientific">Parascaris univalens</name>
    <name type="common">Nematode worm</name>
    <dbReference type="NCBI Taxonomy" id="6257"/>
    <lineage>
        <taxon>Eukaryota</taxon>
        <taxon>Metazoa</taxon>
        <taxon>Ecdysozoa</taxon>
        <taxon>Nematoda</taxon>
        <taxon>Chromadorea</taxon>
        <taxon>Rhabditida</taxon>
        <taxon>Spirurina</taxon>
        <taxon>Ascaridomorpha</taxon>
        <taxon>Ascaridoidea</taxon>
        <taxon>Ascarididae</taxon>
        <taxon>Parascaris</taxon>
    </lineage>
</organism>
<evidence type="ECO:0000256" key="1">
    <source>
        <dbReference type="ARBA" id="ARBA00022741"/>
    </source>
</evidence>
<accession>A0A914ZFU3</accession>
<proteinExistence type="predicted"/>
<dbReference type="Gene3D" id="3.40.50.300">
    <property type="entry name" value="P-loop containing nucleotide triphosphate hydrolases"/>
    <property type="match status" value="1"/>
</dbReference>
<sequence length="120" mass="13298">MRVDFFFPPCTALPLCPFVDCLCRENILFGRRFDEYYYGRVLDACELYADIAMLSNGDQTDVGEKGISLSGGQKARVGLARAVYQNYDIYLLDDPLSAVDAHVGAQLFHNVIGPGGILRN</sequence>
<dbReference type="GO" id="GO:0042626">
    <property type="term" value="F:ATPase-coupled transmembrane transporter activity"/>
    <property type="evidence" value="ECO:0007669"/>
    <property type="project" value="TreeGrafter"/>
</dbReference>
<dbReference type="PANTHER" id="PTHR24223:SF342">
    <property type="entry name" value="MULTIDRUG RESISTANCE-ASSOCIATED PROTEIN 1"/>
    <property type="match status" value="1"/>
</dbReference>
<reference evidence="5" key="1">
    <citation type="submission" date="2022-11" db="UniProtKB">
        <authorList>
            <consortium name="WormBaseParasite"/>
        </authorList>
    </citation>
    <scope>IDENTIFICATION</scope>
</reference>
<evidence type="ECO:0000313" key="5">
    <source>
        <dbReference type="WBParaSite" id="PgB02X_g086_t07"/>
    </source>
</evidence>
<evidence type="ECO:0000256" key="2">
    <source>
        <dbReference type="ARBA" id="ARBA00022840"/>
    </source>
</evidence>
<protein>
    <submittedName>
        <fullName evidence="5">Multidrug resistance-associated protein 1</fullName>
    </submittedName>
</protein>
<dbReference type="GO" id="GO:0016020">
    <property type="term" value="C:membrane"/>
    <property type="evidence" value="ECO:0007669"/>
    <property type="project" value="TreeGrafter"/>
</dbReference>
<dbReference type="SUPFAM" id="SSF52540">
    <property type="entry name" value="P-loop containing nucleoside triphosphate hydrolases"/>
    <property type="match status" value="1"/>
</dbReference>
<dbReference type="InterPro" id="IPR027417">
    <property type="entry name" value="P-loop_NTPase"/>
</dbReference>
<dbReference type="AlphaFoldDB" id="A0A914ZFU3"/>
<feature type="domain" description="ABC transporter" evidence="3">
    <location>
        <begin position="50"/>
        <end position="96"/>
    </location>
</feature>
<dbReference type="WBParaSite" id="PgB02X_g086_t07">
    <property type="protein sequence ID" value="PgB02X_g086_t07"/>
    <property type="gene ID" value="PgB02X_g086"/>
</dbReference>
<keyword evidence="2" id="KW-0067">ATP-binding</keyword>
<dbReference type="InterPro" id="IPR003439">
    <property type="entry name" value="ABC_transporter-like_ATP-bd"/>
</dbReference>
<evidence type="ECO:0000313" key="4">
    <source>
        <dbReference type="Proteomes" id="UP000887569"/>
    </source>
</evidence>
<dbReference type="GO" id="GO:0005524">
    <property type="term" value="F:ATP binding"/>
    <property type="evidence" value="ECO:0007669"/>
    <property type="project" value="UniProtKB-KW"/>
</dbReference>
<keyword evidence="1" id="KW-0547">Nucleotide-binding</keyword>
<dbReference type="PANTHER" id="PTHR24223">
    <property type="entry name" value="ATP-BINDING CASSETTE SUB-FAMILY C"/>
    <property type="match status" value="1"/>
</dbReference>
<dbReference type="Proteomes" id="UP000887569">
    <property type="component" value="Unplaced"/>
</dbReference>
<name>A0A914ZFU3_PARUN</name>
<dbReference type="Pfam" id="PF00005">
    <property type="entry name" value="ABC_tran"/>
    <property type="match status" value="1"/>
</dbReference>
<evidence type="ECO:0000259" key="3">
    <source>
        <dbReference type="Pfam" id="PF00005"/>
    </source>
</evidence>
<dbReference type="GO" id="GO:0016887">
    <property type="term" value="F:ATP hydrolysis activity"/>
    <property type="evidence" value="ECO:0007669"/>
    <property type="project" value="InterPro"/>
</dbReference>